<protein>
    <recommendedName>
        <fullName evidence="4">DUF2232 domain-containing protein</fullName>
    </recommendedName>
</protein>
<keyword evidence="1" id="KW-1133">Transmembrane helix</keyword>
<keyword evidence="1" id="KW-0472">Membrane</keyword>
<keyword evidence="3" id="KW-1185">Reference proteome</keyword>
<accession>A0AA37T4D1</accession>
<feature type="transmembrane region" description="Helical" evidence="1">
    <location>
        <begin position="90"/>
        <end position="109"/>
    </location>
</feature>
<dbReference type="Proteomes" id="UP001156870">
    <property type="component" value="Unassembled WGS sequence"/>
</dbReference>
<comment type="caution">
    <text evidence="2">The sequence shown here is derived from an EMBL/GenBank/DDBJ whole genome shotgun (WGS) entry which is preliminary data.</text>
</comment>
<feature type="transmembrane region" description="Helical" evidence="1">
    <location>
        <begin position="60"/>
        <end position="78"/>
    </location>
</feature>
<organism evidence="2 3">
    <name type="scientific">Marinibactrum halimedae</name>
    <dbReference type="NCBI Taxonomy" id="1444977"/>
    <lineage>
        <taxon>Bacteria</taxon>
        <taxon>Pseudomonadati</taxon>
        <taxon>Pseudomonadota</taxon>
        <taxon>Gammaproteobacteria</taxon>
        <taxon>Cellvibrionales</taxon>
        <taxon>Cellvibrionaceae</taxon>
        <taxon>Marinibactrum</taxon>
    </lineage>
</organism>
<sequence length="280" mass="31002">MQGRVQATVVALLGSWVPLLSPATVGLVTLRLGYHQGIWIFIAAILPAVIAPWWSPETPLLMLMVLLNVTSLFTTLVVAEALRWIRSWPVALMLATILSVMAAIVVGLINPQDVENITSAAKEAIEQLNATQQQNVPLPTERFSLGMLGFFNVFVALMGLLIGRWLQSIVYNPGGFQEEIHQLRLPSSMAMVCAGASIYCWWLGSDYSWWTLLFATPLMLSGIGLVHWFCKSKKLPAFWLVAFYAALLLVSPLSILLVLLATSDSFFNVRERLARMRSGE</sequence>
<name>A0AA37T4D1_9GAMM</name>
<keyword evidence="1" id="KW-0812">Transmembrane</keyword>
<proteinExistence type="predicted"/>
<feature type="transmembrane region" description="Helical" evidence="1">
    <location>
        <begin position="210"/>
        <end position="230"/>
    </location>
</feature>
<feature type="transmembrane region" description="Helical" evidence="1">
    <location>
        <begin position="143"/>
        <end position="162"/>
    </location>
</feature>
<evidence type="ECO:0008006" key="4">
    <source>
        <dbReference type="Google" id="ProtNLM"/>
    </source>
</evidence>
<feature type="transmembrane region" description="Helical" evidence="1">
    <location>
        <begin position="183"/>
        <end position="204"/>
    </location>
</feature>
<evidence type="ECO:0000313" key="2">
    <source>
        <dbReference type="EMBL" id="GLS25366.1"/>
    </source>
</evidence>
<reference evidence="2 3" key="1">
    <citation type="journal article" date="2014" name="Int. J. Syst. Evol. Microbiol.">
        <title>Complete genome sequence of Corynebacterium casei LMG S-19264T (=DSM 44701T), isolated from a smear-ripened cheese.</title>
        <authorList>
            <consortium name="US DOE Joint Genome Institute (JGI-PGF)"/>
            <person name="Walter F."/>
            <person name="Albersmeier A."/>
            <person name="Kalinowski J."/>
            <person name="Ruckert C."/>
        </authorList>
    </citation>
    <scope>NUCLEOTIDE SEQUENCE [LARGE SCALE GENOMIC DNA]</scope>
    <source>
        <strain evidence="2 3">NBRC 110095</strain>
    </source>
</reference>
<evidence type="ECO:0000313" key="3">
    <source>
        <dbReference type="Proteomes" id="UP001156870"/>
    </source>
</evidence>
<dbReference type="EMBL" id="BSPD01000029">
    <property type="protein sequence ID" value="GLS25366.1"/>
    <property type="molecule type" value="Genomic_DNA"/>
</dbReference>
<dbReference type="AlphaFoldDB" id="A0AA37T4D1"/>
<dbReference type="RefSeq" id="WP_232593401.1">
    <property type="nucleotide sequence ID" value="NZ_BSPD01000029.1"/>
</dbReference>
<feature type="transmembrane region" description="Helical" evidence="1">
    <location>
        <begin position="37"/>
        <end position="54"/>
    </location>
</feature>
<feature type="transmembrane region" description="Helical" evidence="1">
    <location>
        <begin position="237"/>
        <end position="261"/>
    </location>
</feature>
<evidence type="ECO:0000256" key="1">
    <source>
        <dbReference type="SAM" id="Phobius"/>
    </source>
</evidence>
<feature type="transmembrane region" description="Helical" evidence="1">
    <location>
        <begin position="6"/>
        <end position="30"/>
    </location>
</feature>
<gene>
    <name evidence="2" type="ORF">GCM10007877_10800</name>
</gene>